<sequence length="369" mass="42391">MPANGTRRVSGQLLTPSTSASSASSGYSPPPRAMPVKVPIGLHTAQAIEFLGFSPKRAQALFDVFMEDTDDDWLDFIIQNILMRDADALDNSDDWVGAMQEMGIGTLLQEAIMDEEFESLRLTQSLKYWVADSIQTRWDSLNELNERVVQHLNLKPGTPHLRGGVDTDRQTFQRNLPGHVTLYRATTKSRLKDVVKKDGKVNLAIARSSPPGDFNSDFSALYFTREEEVVKQYAKFCRRRCPHANVVYLQMWVPEHHFQDVRTAKLEYGDLWRKLVFYSRRNDTYPEDVNKIAREKDIIIGPVSTPWTGHFQKMKTWKEVTERNVWRNGGKYVWMNEEVVTKLSELVRGKVNIYGTHERLTLIAEPWAL</sequence>
<gene>
    <name evidence="2" type="ORF">P154DRAFT_593613</name>
</gene>
<organism evidence="2 3">
    <name type="scientific">Amniculicola lignicola CBS 123094</name>
    <dbReference type="NCBI Taxonomy" id="1392246"/>
    <lineage>
        <taxon>Eukaryota</taxon>
        <taxon>Fungi</taxon>
        <taxon>Dikarya</taxon>
        <taxon>Ascomycota</taxon>
        <taxon>Pezizomycotina</taxon>
        <taxon>Dothideomycetes</taxon>
        <taxon>Pleosporomycetidae</taxon>
        <taxon>Pleosporales</taxon>
        <taxon>Amniculicolaceae</taxon>
        <taxon>Amniculicola</taxon>
    </lineage>
</organism>
<dbReference type="Proteomes" id="UP000799779">
    <property type="component" value="Unassembled WGS sequence"/>
</dbReference>
<proteinExistence type="predicted"/>
<dbReference type="OrthoDB" id="5429780at2759"/>
<evidence type="ECO:0000313" key="2">
    <source>
        <dbReference type="EMBL" id="KAF2002606.1"/>
    </source>
</evidence>
<keyword evidence="3" id="KW-1185">Reference proteome</keyword>
<evidence type="ECO:0000313" key="3">
    <source>
        <dbReference type="Proteomes" id="UP000799779"/>
    </source>
</evidence>
<feature type="compositionally biased region" description="Low complexity" evidence="1">
    <location>
        <begin position="15"/>
        <end position="27"/>
    </location>
</feature>
<accession>A0A6A5WYH0</accession>
<protein>
    <submittedName>
        <fullName evidence="2">Uncharacterized protein</fullName>
    </submittedName>
</protein>
<dbReference type="AlphaFoldDB" id="A0A6A5WYH0"/>
<feature type="region of interest" description="Disordered" evidence="1">
    <location>
        <begin position="1"/>
        <end position="30"/>
    </location>
</feature>
<dbReference type="EMBL" id="ML977576">
    <property type="protein sequence ID" value="KAF2002606.1"/>
    <property type="molecule type" value="Genomic_DNA"/>
</dbReference>
<name>A0A6A5WYH0_9PLEO</name>
<evidence type="ECO:0000256" key="1">
    <source>
        <dbReference type="SAM" id="MobiDB-lite"/>
    </source>
</evidence>
<reference evidence="2" key="1">
    <citation type="journal article" date="2020" name="Stud. Mycol.">
        <title>101 Dothideomycetes genomes: a test case for predicting lifestyles and emergence of pathogens.</title>
        <authorList>
            <person name="Haridas S."/>
            <person name="Albert R."/>
            <person name="Binder M."/>
            <person name="Bloem J."/>
            <person name="Labutti K."/>
            <person name="Salamov A."/>
            <person name="Andreopoulos B."/>
            <person name="Baker S."/>
            <person name="Barry K."/>
            <person name="Bills G."/>
            <person name="Bluhm B."/>
            <person name="Cannon C."/>
            <person name="Castanera R."/>
            <person name="Culley D."/>
            <person name="Daum C."/>
            <person name="Ezra D."/>
            <person name="Gonzalez J."/>
            <person name="Henrissat B."/>
            <person name="Kuo A."/>
            <person name="Liang C."/>
            <person name="Lipzen A."/>
            <person name="Lutzoni F."/>
            <person name="Magnuson J."/>
            <person name="Mondo S."/>
            <person name="Nolan M."/>
            <person name="Ohm R."/>
            <person name="Pangilinan J."/>
            <person name="Park H.-J."/>
            <person name="Ramirez L."/>
            <person name="Alfaro M."/>
            <person name="Sun H."/>
            <person name="Tritt A."/>
            <person name="Yoshinaga Y."/>
            <person name="Zwiers L.-H."/>
            <person name="Turgeon B."/>
            <person name="Goodwin S."/>
            <person name="Spatafora J."/>
            <person name="Crous P."/>
            <person name="Grigoriev I."/>
        </authorList>
    </citation>
    <scope>NUCLEOTIDE SEQUENCE</scope>
    <source>
        <strain evidence="2">CBS 123094</strain>
    </source>
</reference>